<proteinExistence type="predicted"/>
<name>A0ABS6J0F3_9RHOB</name>
<dbReference type="RefSeq" id="WP_161761298.1">
    <property type="nucleotide sequence ID" value="NZ_JAAATX020000003.1"/>
</dbReference>
<protein>
    <submittedName>
        <fullName evidence="1">Uncharacterized protein</fullName>
    </submittedName>
</protein>
<evidence type="ECO:0000313" key="2">
    <source>
        <dbReference type="Proteomes" id="UP000731907"/>
    </source>
</evidence>
<comment type="caution">
    <text evidence="1">The sequence shown here is derived from an EMBL/GenBank/DDBJ whole genome shotgun (WGS) entry which is preliminary data.</text>
</comment>
<keyword evidence="2" id="KW-1185">Reference proteome</keyword>
<reference evidence="1 2" key="1">
    <citation type="submission" date="2021-06" db="EMBL/GenBank/DDBJ databases">
        <title>Rhodobacteraceae bacterium strain HSP-20.</title>
        <authorList>
            <person name="Chen W.-M."/>
        </authorList>
    </citation>
    <scope>NUCLEOTIDE SEQUENCE [LARGE SCALE GENOMIC DNA]</scope>
    <source>
        <strain evidence="1 2">HSP-20</strain>
    </source>
</reference>
<dbReference type="EMBL" id="JAAATX020000003">
    <property type="protein sequence ID" value="MBU9697249.1"/>
    <property type="molecule type" value="Genomic_DNA"/>
</dbReference>
<organism evidence="1 2">
    <name type="scientific">Paragemmobacter amnigenus</name>
    <dbReference type="NCBI Taxonomy" id="2852097"/>
    <lineage>
        <taxon>Bacteria</taxon>
        <taxon>Pseudomonadati</taxon>
        <taxon>Pseudomonadota</taxon>
        <taxon>Alphaproteobacteria</taxon>
        <taxon>Rhodobacterales</taxon>
        <taxon>Paracoccaceae</taxon>
        <taxon>Paragemmobacter</taxon>
    </lineage>
</organism>
<gene>
    <name evidence="1" type="ORF">GU927_005245</name>
</gene>
<accession>A0ABS6J0F3</accession>
<evidence type="ECO:0000313" key="1">
    <source>
        <dbReference type="EMBL" id="MBU9697249.1"/>
    </source>
</evidence>
<sequence length="179" mass="19863">MTDYLNRRDDKSLETLIKRSEAASKLTAREQENLDAAKRILAERGAAKVAPYFDVPRAIKFLTSVAKDGRLCSYKDLALACINDPKADWSTYYRKLSGKGGLMQSIILHCAANNLPQFSSLVVRQEEVAAGPYVAPDREGELEYGFKRGMVEEGLADQGVDTDAMILEHRQACFAWAKG</sequence>
<dbReference type="Proteomes" id="UP000731907">
    <property type="component" value="Unassembled WGS sequence"/>
</dbReference>